<dbReference type="OrthoDB" id="9784397at2"/>
<dbReference type="InterPro" id="IPR003661">
    <property type="entry name" value="HisK_dim/P_dom"/>
</dbReference>
<evidence type="ECO:0000256" key="6">
    <source>
        <dbReference type="ARBA" id="ARBA00022777"/>
    </source>
</evidence>
<feature type="domain" description="Histidine kinase" evidence="10">
    <location>
        <begin position="661"/>
        <end position="877"/>
    </location>
</feature>
<dbReference type="SUPFAM" id="SSF55874">
    <property type="entry name" value="ATPase domain of HSP90 chaperone/DNA topoisomerase II/histidine kinase"/>
    <property type="match status" value="1"/>
</dbReference>
<dbReference type="Pfam" id="PF13185">
    <property type="entry name" value="GAF_2"/>
    <property type="match status" value="3"/>
</dbReference>
<dbReference type="EC" id="2.7.13.3" evidence="2"/>
<name>E1IBE7_9CHLR</name>
<dbReference type="Pfam" id="PF00072">
    <property type="entry name" value="Response_reg"/>
    <property type="match status" value="1"/>
</dbReference>
<evidence type="ECO:0000259" key="10">
    <source>
        <dbReference type="PROSITE" id="PS50109"/>
    </source>
</evidence>
<proteinExistence type="predicted"/>
<dbReference type="InterPro" id="IPR001789">
    <property type="entry name" value="Sig_transdc_resp-reg_receiver"/>
</dbReference>
<dbReference type="SUPFAM" id="SSF52172">
    <property type="entry name" value="CheY-like"/>
    <property type="match status" value="1"/>
</dbReference>
<dbReference type="InterPro" id="IPR003018">
    <property type="entry name" value="GAF"/>
</dbReference>
<dbReference type="InterPro" id="IPR011006">
    <property type="entry name" value="CheY-like_superfamily"/>
</dbReference>
<dbReference type="InterPro" id="IPR036890">
    <property type="entry name" value="HATPase_C_sf"/>
</dbReference>
<comment type="caution">
    <text evidence="12">The sequence shown here is derived from an EMBL/GenBank/DDBJ whole genome shotgun (WGS) entry which is preliminary data.</text>
</comment>
<organism evidence="12 13">
    <name type="scientific">Oscillochloris trichoides DG-6</name>
    <dbReference type="NCBI Taxonomy" id="765420"/>
    <lineage>
        <taxon>Bacteria</taxon>
        <taxon>Bacillati</taxon>
        <taxon>Chloroflexota</taxon>
        <taxon>Chloroflexia</taxon>
        <taxon>Chloroflexales</taxon>
        <taxon>Chloroflexineae</taxon>
        <taxon>Oscillochloridaceae</taxon>
        <taxon>Oscillochloris</taxon>
    </lineage>
</organism>
<evidence type="ECO:0000256" key="1">
    <source>
        <dbReference type="ARBA" id="ARBA00000085"/>
    </source>
</evidence>
<reference evidence="12 13" key="1">
    <citation type="journal article" date="2011" name="J. Bacteriol.">
        <title>Draft genome sequence of the anoxygenic filamentous phototrophic bacterium Oscillochloris trichoides subsp. DG-6.</title>
        <authorList>
            <person name="Kuznetsov B.B."/>
            <person name="Ivanovsky R.N."/>
            <person name="Keppen O.I."/>
            <person name="Sukhacheva M.V."/>
            <person name="Bumazhkin B.K."/>
            <person name="Patutina E.O."/>
            <person name="Beletsky A.V."/>
            <person name="Mardanov A.V."/>
            <person name="Baslerov R.V."/>
            <person name="Panteleeva A.N."/>
            <person name="Kolganova T.V."/>
            <person name="Ravin N.V."/>
            <person name="Skryabin K.G."/>
        </authorList>
    </citation>
    <scope>NUCLEOTIDE SEQUENCE [LARGE SCALE GENOMIC DNA]</scope>
    <source>
        <strain evidence="12 13">DG-6</strain>
    </source>
</reference>
<protein>
    <recommendedName>
        <fullName evidence="2">histidine kinase</fullName>
        <ecNumber evidence="2">2.7.13.3</ecNumber>
    </recommendedName>
</protein>
<keyword evidence="7" id="KW-0067">ATP-binding</keyword>
<keyword evidence="4" id="KW-0808">Transferase</keyword>
<dbReference type="InterPro" id="IPR036097">
    <property type="entry name" value="HisK_dim/P_sf"/>
</dbReference>
<sequence>MGDLLEQPTTMAALLDLSRLVCESLDLNEVLSRVIHAVRDLSGAELITIMLLDDSGEYLSIAASYGLDPQLIRQITFRVDEGLVGWVVQHREPLQLLDPSSDPRYKQIPINRQQVMFILPLRIHNHTLGVINLSRQSHATLFSSEVCQFVEIFASHAAIAIANAASAEALRYATTREQLSSLVIQASTSLGSSTLIYERILAKLGMDLEADLCTLVSATQMAPLAMWWAGTPGSFHWEPHLLQNQPSDVHSDLIVAVKEQGSEVAWLLVRSLRSDRYWRRAESDLLHFGANQIALVMANARLISAEQRASALSEALHQLANACNAMLEQDRVLDFVLEQLERFIKCDSSGVFLLHESQYVWLAAGRGYRFDPRQRIVLSHGPGSPLWFEAHSNQTTYIPDVSEEPDWQIFAENPHTRAWIGVPLIVNQTVIGALTIDKWVPDAFSADDVQVAQMFGDHLAVAINNAHLFREAQIRANQIHVIHQMSNRLSTLNDPQLLLDSVADLLHRTFGYYQVVLGLVDGTMLDLRSARGMVNQVSEFGEHRRYSVERGLTGQVARLGTTLLVNDVSREPGYASTPTLVDTRSELIVAIRHGSEILGIIDIESNITGSFNQHDAYLVEILAGQVAGALANIRRYEELQRTQEQLLHSERLRALGELASGLAHDFNNLLTSILGHAQLLLDITQDERVIEGLHIIEHAARDGAATVRRLQNFSHTQRSLPDEEVVLDKVVIESLAMTRPRWRDAMQSNGIRLRVIQQFGDLPPMVGDGSALREVVTNLILNALDAMPHGGDLFLRTEQIQADPPIALLEVSDTGTGMTPEVRQRAFDPFFSTKGAQGTGMGLAMAYGIVQRHHGTITIQSEPGKGTTFLIRLPIQRLVKQRQVLLPGPVAAAAQPMKILVVEDDPAVRRVIVQILRRVGHTVVDVESGSQALELLHSQQFDLLCSDLGMPEMSGWDLVARARTLHPRLITILITGWGEQISAEVAQQRGVDALVAKPVDAGRLRQLVASFQPAQQSVASFNPSITVSS</sequence>
<keyword evidence="8" id="KW-0902">Two-component regulatory system</keyword>
<accession>E1IBE7</accession>
<dbReference type="CDD" id="cd00156">
    <property type="entry name" value="REC"/>
    <property type="match status" value="1"/>
</dbReference>
<dbReference type="eggNOG" id="COG2205">
    <property type="taxonomic scope" value="Bacteria"/>
</dbReference>
<dbReference type="CDD" id="cd00082">
    <property type="entry name" value="HisKA"/>
    <property type="match status" value="1"/>
</dbReference>
<keyword evidence="13" id="KW-1185">Reference proteome</keyword>
<dbReference type="PRINTS" id="PR00344">
    <property type="entry name" value="BCTRLSENSOR"/>
</dbReference>
<dbReference type="GO" id="GO:0000155">
    <property type="term" value="F:phosphorelay sensor kinase activity"/>
    <property type="evidence" value="ECO:0007669"/>
    <property type="project" value="InterPro"/>
</dbReference>
<keyword evidence="5" id="KW-0547">Nucleotide-binding</keyword>
<dbReference type="eggNOG" id="COG2203">
    <property type="taxonomic scope" value="Bacteria"/>
</dbReference>
<dbReference type="Gene3D" id="3.30.565.10">
    <property type="entry name" value="Histidine kinase-like ATPase, C-terminal domain"/>
    <property type="match status" value="1"/>
</dbReference>
<dbReference type="Gene3D" id="3.40.50.2300">
    <property type="match status" value="1"/>
</dbReference>
<dbReference type="InterPro" id="IPR029016">
    <property type="entry name" value="GAF-like_dom_sf"/>
</dbReference>
<dbReference type="PANTHER" id="PTHR43065">
    <property type="entry name" value="SENSOR HISTIDINE KINASE"/>
    <property type="match status" value="1"/>
</dbReference>
<evidence type="ECO:0000256" key="5">
    <source>
        <dbReference type="ARBA" id="ARBA00022741"/>
    </source>
</evidence>
<feature type="domain" description="Response regulatory" evidence="11">
    <location>
        <begin position="898"/>
        <end position="1012"/>
    </location>
</feature>
<dbReference type="EMBL" id="ADVR01000011">
    <property type="protein sequence ID" value="EFO81504.1"/>
    <property type="molecule type" value="Genomic_DNA"/>
</dbReference>
<evidence type="ECO:0000256" key="2">
    <source>
        <dbReference type="ARBA" id="ARBA00012438"/>
    </source>
</evidence>
<dbReference type="STRING" id="765420.OSCT_0648"/>
<evidence type="ECO:0000256" key="9">
    <source>
        <dbReference type="PROSITE-ProRule" id="PRU00169"/>
    </source>
</evidence>
<evidence type="ECO:0000256" key="4">
    <source>
        <dbReference type="ARBA" id="ARBA00022679"/>
    </source>
</evidence>
<dbReference type="InterPro" id="IPR004358">
    <property type="entry name" value="Sig_transdc_His_kin-like_C"/>
</dbReference>
<dbReference type="Proteomes" id="UP000054010">
    <property type="component" value="Unassembled WGS sequence"/>
</dbReference>
<evidence type="ECO:0000313" key="12">
    <source>
        <dbReference type="EMBL" id="EFO81504.1"/>
    </source>
</evidence>
<dbReference type="SMART" id="SM00387">
    <property type="entry name" value="HATPase_c"/>
    <property type="match status" value="1"/>
</dbReference>
<evidence type="ECO:0000259" key="11">
    <source>
        <dbReference type="PROSITE" id="PS50110"/>
    </source>
</evidence>
<dbReference type="PROSITE" id="PS50109">
    <property type="entry name" value="HIS_KIN"/>
    <property type="match status" value="1"/>
</dbReference>
<dbReference type="AlphaFoldDB" id="E1IBE7"/>
<dbReference type="InterPro" id="IPR003594">
    <property type="entry name" value="HATPase_dom"/>
</dbReference>
<dbReference type="SUPFAM" id="SSF55781">
    <property type="entry name" value="GAF domain-like"/>
    <property type="match status" value="4"/>
</dbReference>
<dbReference type="PANTHER" id="PTHR43065:SF46">
    <property type="entry name" value="C4-DICARBOXYLATE TRANSPORT SENSOR PROTEIN DCTB"/>
    <property type="match status" value="1"/>
</dbReference>
<comment type="catalytic activity">
    <reaction evidence="1">
        <text>ATP + protein L-histidine = ADP + protein N-phospho-L-histidine.</text>
        <dbReference type="EC" id="2.7.13.3"/>
    </reaction>
</comment>
<dbReference type="SMART" id="SM00388">
    <property type="entry name" value="HisKA"/>
    <property type="match status" value="1"/>
</dbReference>
<dbReference type="SUPFAM" id="SSF47384">
    <property type="entry name" value="Homodimeric domain of signal transducing histidine kinase"/>
    <property type="match status" value="1"/>
</dbReference>
<keyword evidence="6 12" id="KW-0418">Kinase</keyword>
<evidence type="ECO:0000313" key="13">
    <source>
        <dbReference type="Proteomes" id="UP000054010"/>
    </source>
</evidence>
<dbReference type="Gene3D" id="1.10.287.130">
    <property type="match status" value="1"/>
</dbReference>
<dbReference type="InterPro" id="IPR005467">
    <property type="entry name" value="His_kinase_dom"/>
</dbReference>
<evidence type="ECO:0000256" key="3">
    <source>
        <dbReference type="ARBA" id="ARBA00022553"/>
    </source>
</evidence>
<dbReference type="SMART" id="SM00448">
    <property type="entry name" value="REC"/>
    <property type="match status" value="1"/>
</dbReference>
<dbReference type="Gene3D" id="3.30.450.40">
    <property type="match status" value="3"/>
</dbReference>
<dbReference type="HOGENOM" id="CLU_294544_0_0_0"/>
<feature type="modified residue" description="4-aspartylphosphate" evidence="9">
    <location>
        <position position="947"/>
    </location>
</feature>
<gene>
    <name evidence="12" type="ORF">OSCT_0648</name>
</gene>
<keyword evidence="3 9" id="KW-0597">Phosphoprotein</keyword>
<dbReference type="SMART" id="SM00065">
    <property type="entry name" value="GAF"/>
    <property type="match status" value="3"/>
</dbReference>
<evidence type="ECO:0000256" key="8">
    <source>
        <dbReference type="ARBA" id="ARBA00023012"/>
    </source>
</evidence>
<dbReference type="Pfam" id="PF02518">
    <property type="entry name" value="HATPase_c"/>
    <property type="match status" value="1"/>
</dbReference>
<dbReference type="PROSITE" id="PS50110">
    <property type="entry name" value="RESPONSE_REGULATORY"/>
    <property type="match status" value="1"/>
</dbReference>
<evidence type="ECO:0000256" key="7">
    <source>
        <dbReference type="ARBA" id="ARBA00022840"/>
    </source>
</evidence>
<dbReference type="GO" id="GO:0005524">
    <property type="term" value="F:ATP binding"/>
    <property type="evidence" value="ECO:0007669"/>
    <property type="project" value="UniProtKB-KW"/>
</dbReference>